<protein>
    <submittedName>
        <fullName evidence="1">Uncharacterized protein</fullName>
    </submittedName>
</protein>
<organism evidence="1 2">
    <name type="scientific">Mitsuokella jalaludinii</name>
    <dbReference type="NCBI Taxonomy" id="187979"/>
    <lineage>
        <taxon>Bacteria</taxon>
        <taxon>Bacillati</taxon>
        <taxon>Bacillota</taxon>
        <taxon>Negativicutes</taxon>
        <taxon>Selenomonadales</taxon>
        <taxon>Selenomonadaceae</taxon>
        <taxon>Mitsuokella</taxon>
    </lineage>
</organism>
<accession>A0A173ZQG1</accession>
<evidence type="ECO:0000313" key="2">
    <source>
        <dbReference type="Proteomes" id="UP000095546"/>
    </source>
</evidence>
<dbReference type="AlphaFoldDB" id="A0A173ZQG1"/>
<evidence type="ECO:0000313" key="1">
    <source>
        <dbReference type="EMBL" id="CUN77820.1"/>
    </source>
</evidence>
<reference evidence="1 2" key="1">
    <citation type="submission" date="2015-09" db="EMBL/GenBank/DDBJ databases">
        <authorList>
            <consortium name="Pathogen Informatics"/>
        </authorList>
    </citation>
    <scope>NUCLEOTIDE SEQUENCE [LARGE SCALE GENOMIC DNA]</scope>
    <source>
        <strain evidence="1 2">2789STDY5608828</strain>
    </source>
</reference>
<proteinExistence type="predicted"/>
<gene>
    <name evidence="1" type="ORF">ERS852385_01339</name>
</gene>
<dbReference type="EMBL" id="CYYU01000008">
    <property type="protein sequence ID" value="CUN77820.1"/>
    <property type="molecule type" value="Genomic_DNA"/>
</dbReference>
<name>A0A173ZQG1_9FIRM</name>
<dbReference type="Proteomes" id="UP000095546">
    <property type="component" value="Unassembled WGS sequence"/>
</dbReference>
<keyword evidence="2" id="KW-1185">Reference proteome</keyword>
<sequence>MGKLASFSPCAANGSQKSYHKTEKVEILANTLLSIKIAHTLHNINWMVRSLQDMNNGVIF</sequence>